<comment type="catalytic activity">
    <reaction evidence="8">
        <text>[GlcNAc-(1-&gt;4)-Mur2Ac(oyl-L-Ala-gamma-D-Glu-L-Lys-D-Ala-D-Ala)](n)-di-trans,octa-cis-undecaprenyl diphosphate + beta-D-GlcNAc-(1-&gt;4)-Mur2Ac(oyl-L-Ala-gamma-D-Glu-L-Lys-D-Ala-D-Ala)-di-trans,octa-cis-undecaprenyl diphosphate = [GlcNAc-(1-&gt;4)-Mur2Ac(oyl-L-Ala-gamma-D-Glu-L-Lys-D-Ala-D-Ala)](n+1)-di-trans,octa-cis-undecaprenyl diphosphate + di-trans,octa-cis-undecaprenyl diphosphate + H(+)</text>
        <dbReference type="Rhea" id="RHEA:23708"/>
        <dbReference type="Rhea" id="RHEA-COMP:9602"/>
        <dbReference type="Rhea" id="RHEA-COMP:9603"/>
        <dbReference type="ChEBI" id="CHEBI:15378"/>
        <dbReference type="ChEBI" id="CHEBI:58405"/>
        <dbReference type="ChEBI" id="CHEBI:60033"/>
        <dbReference type="ChEBI" id="CHEBI:78435"/>
        <dbReference type="EC" id="2.4.99.28"/>
    </reaction>
</comment>
<keyword evidence="4 11" id="KW-0808">Transferase</keyword>
<evidence type="ECO:0000256" key="1">
    <source>
        <dbReference type="ARBA" id="ARBA00022645"/>
    </source>
</evidence>
<proteinExistence type="predicted"/>
<dbReference type="GO" id="GO:0030288">
    <property type="term" value="C:outer membrane-bounded periplasmic space"/>
    <property type="evidence" value="ECO:0007669"/>
    <property type="project" value="TreeGrafter"/>
</dbReference>
<protein>
    <submittedName>
        <fullName evidence="11">Multimodular transpeptidase-transglycosylase</fullName>
        <ecNumber evidence="11">2.4.1.129</ecNumber>
        <ecNumber evidence="11">3.4.-.-</ecNumber>
    </submittedName>
</protein>
<evidence type="ECO:0000259" key="10">
    <source>
        <dbReference type="Pfam" id="PF00912"/>
    </source>
</evidence>
<dbReference type="InterPro" id="IPR001460">
    <property type="entry name" value="PCN-bd_Tpept"/>
</dbReference>
<dbReference type="InterPro" id="IPR050396">
    <property type="entry name" value="Glycosyltr_51/Transpeptidase"/>
</dbReference>
<gene>
    <name evidence="11" type="ORF">AVDCRST_MAG16-2495</name>
</gene>
<evidence type="ECO:0000259" key="9">
    <source>
        <dbReference type="Pfam" id="PF00905"/>
    </source>
</evidence>
<evidence type="ECO:0000256" key="3">
    <source>
        <dbReference type="ARBA" id="ARBA00022676"/>
    </source>
</evidence>
<dbReference type="Gene3D" id="3.40.710.10">
    <property type="entry name" value="DD-peptidase/beta-lactamase superfamily"/>
    <property type="match status" value="1"/>
</dbReference>
<comment type="catalytic activity">
    <reaction evidence="7">
        <text>Preferential cleavage: (Ac)2-L-Lys-D-Ala-|-D-Ala. Also transpeptidation of peptidyl-alanyl moieties that are N-acyl substituents of D-alanine.</text>
        <dbReference type="EC" id="3.4.16.4"/>
    </reaction>
</comment>
<dbReference type="Gene3D" id="1.10.3810.10">
    <property type="entry name" value="Biosynthetic peptidoglycan transglycosylase-like"/>
    <property type="match status" value="1"/>
</dbReference>
<dbReference type="GO" id="GO:0009252">
    <property type="term" value="P:peptidoglycan biosynthetic process"/>
    <property type="evidence" value="ECO:0007669"/>
    <property type="project" value="TreeGrafter"/>
</dbReference>
<reference evidence="11" key="1">
    <citation type="submission" date="2020-02" db="EMBL/GenBank/DDBJ databases">
        <authorList>
            <person name="Meier V. D."/>
        </authorList>
    </citation>
    <scope>NUCLEOTIDE SEQUENCE</scope>
    <source>
        <strain evidence="11">AVDCRST_MAG16</strain>
    </source>
</reference>
<keyword evidence="1" id="KW-0121">Carboxypeptidase</keyword>
<accession>A0A6J4MEK7</accession>
<evidence type="ECO:0000313" key="11">
    <source>
        <dbReference type="EMBL" id="CAA9353031.1"/>
    </source>
</evidence>
<organism evidence="11">
    <name type="scientific">uncultured Frankineae bacterium</name>
    <dbReference type="NCBI Taxonomy" id="437475"/>
    <lineage>
        <taxon>Bacteria</taxon>
        <taxon>Bacillati</taxon>
        <taxon>Actinomycetota</taxon>
        <taxon>Actinomycetes</taxon>
        <taxon>Frankiales</taxon>
        <taxon>environmental samples</taxon>
    </lineage>
</organism>
<evidence type="ECO:0000256" key="4">
    <source>
        <dbReference type="ARBA" id="ARBA00022679"/>
    </source>
</evidence>
<name>A0A6J4MEK7_9ACTN</name>
<dbReference type="GO" id="GO:0009002">
    <property type="term" value="F:serine-type D-Ala-D-Ala carboxypeptidase activity"/>
    <property type="evidence" value="ECO:0007669"/>
    <property type="project" value="UniProtKB-EC"/>
</dbReference>
<feature type="domain" description="Glycosyl transferase family 51" evidence="10">
    <location>
        <begin position="65"/>
        <end position="254"/>
    </location>
</feature>
<sequence length="675" mass="72161">MVGRGSDAVTRSGRGARLAARTLLVLVLAVLVAGTTFVGGLLAAPLDVRAVPPAPKPVLLLGADGTQFGQIRPAQRREVLRGEDIPEVMRQAIISAEDSRFLDHKGVDPIATLRAAYRDLTGGRRQGGSTITQQYVKNVYVGNDRTFGRKIREAAVAVRLENRKSKDDILTDYLNVLYLGNSTYGVQAASKYYYGVDVKDLALEKPGQPGAPDEVLALARASMLAGIAPAPSAWNPVEDFAQARLRQKYTLNQMVSNGYVTPQQASEAFRREAAVLPKKVTPPEPPSTAPEYADIVTAQLQERFADDPDQLDRGGLRVRTALDTDLQEAVTRAAREVLPDQDDPQAAVVAVDISSGDVTAMTTLRRAPAKGDRPEITGYTRGGFNLAINGRRSTGSTIKPFTLAAALEKGLTLDTRRSAPSCDTIEDPNAEGGSYRYCNAAGEGGSSRRLSLQRALQGSVNTVYVPLAIEAGRPRIKQLMLDAGVVASEAAFATAPSSFGLGTTALASPLSMASAYGTLMNAGVHVAPRYLLEVRDVDGGLVSREPEQPEPVRRALSPQVAEQVVEAMSGVTARGGTARSARQDFTVYGKTGTTNDSTNAWFIGCSREGRDVCLAVWMGYDDESCGEQLTRSCGGMKDVNGVEQVYGGTLPADIYDRTWEILDEVQARRAAEPSG</sequence>
<dbReference type="InterPro" id="IPR001264">
    <property type="entry name" value="Glyco_trans_51"/>
</dbReference>
<dbReference type="PANTHER" id="PTHR32282:SF33">
    <property type="entry name" value="PEPTIDOGLYCAN GLYCOSYLTRANSFERASE"/>
    <property type="match status" value="1"/>
</dbReference>
<evidence type="ECO:0000256" key="2">
    <source>
        <dbReference type="ARBA" id="ARBA00022670"/>
    </source>
</evidence>
<feature type="domain" description="Penicillin-binding protein transpeptidase" evidence="9">
    <location>
        <begin position="347"/>
        <end position="616"/>
    </location>
</feature>
<keyword evidence="5 11" id="KW-0378">Hydrolase</keyword>
<dbReference type="SUPFAM" id="SSF56601">
    <property type="entry name" value="beta-lactamase/transpeptidase-like"/>
    <property type="match status" value="1"/>
</dbReference>
<dbReference type="InterPro" id="IPR036950">
    <property type="entry name" value="PBP_transglycosylase"/>
</dbReference>
<keyword evidence="2" id="KW-0645">Protease</keyword>
<keyword evidence="3 11" id="KW-0328">Glycosyltransferase</keyword>
<dbReference type="InterPro" id="IPR012338">
    <property type="entry name" value="Beta-lactam/transpept-like"/>
</dbReference>
<dbReference type="InterPro" id="IPR023346">
    <property type="entry name" value="Lysozyme-like_dom_sf"/>
</dbReference>
<dbReference type="PANTHER" id="PTHR32282">
    <property type="entry name" value="BINDING PROTEIN TRANSPEPTIDASE, PUTATIVE-RELATED"/>
    <property type="match status" value="1"/>
</dbReference>
<dbReference type="SUPFAM" id="SSF53955">
    <property type="entry name" value="Lysozyme-like"/>
    <property type="match status" value="1"/>
</dbReference>
<dbReference type="EC" id="2.4.1.129" evidence="11"/>
<dbReference type="GO" id="GO:0008955">
    <property type="term" value="F:peptidoglycan glycosyltransferase activity"/>
    <property type="evidence" value="ECO:0007669"/>
    <property type="project" value="UniProtKB-EC"/>
</dbReference>
<dbReference type="GO" id="GO:0006508">
    <property type="term" value="P:proteolysis"/>
    <property type="evidence" value="ECO:0007669"/>
    <property type="project" value="UniProtKB-KW"/>
</dbReference>
<keyword evidence="6" id="KW-0511">Multifunctional enzyme</keyword>
<dbReference type="GO" id="GO:0008658">
    <property type="term" value="F:penicillin binding"/>
    <property type="evidence" value="ECO:0007669"/>
    <property type="project" value="InterPro"/>
</dbReference>
<dbReference type="Pfam" id="PF00905">
    <property type="entry name" value="Transpeptidase"/>
    <property type="match status" value="1"/>
</dbReference>
<dbReference type="EC" id="3.4.-.-" evidence="11"/>
<evidence type="ECO:0000256" key="6">
    <source>
        <dbReference type="ARBA" id="ARBA00023268"/>
    </source>
</evidence>
<dbReference type="EMBL" id="CADCUE010000233">
    <property type="protein sequence ID" value="CAA9353031.1"/>
    <property type="molecule type" value="Genomic_DNA"/>
</dbReference>
<dbReference type="Pfam" id="PF00912">
    <property type="entry name" value="Transgly"/>
    <property type="match status" value="1"/>
</dbReference>
<evidence type="ECO:0000256" key="7">
    <source>
        <dbReference type="ARBA" id="ARBA00034000"/>
    </source>
</evidence>
<evidence type="ECO:0000256" key="5">
    <source>
        <dbReference type="ARBA" id="ARBA00022801"/>
    </source>
</evidence>
<evidence type="ECO:0000256" key="8">
    <source>
        <dbReference type="ARBA" id="ARBA00049902"/>
    </source>
</evidence>
<dbReference type="AlphaFoldDB" id="A0A6J4MEK7"/>